<feature type="compositionally biased region" description="Polar residues" evidence="1">
    <location>
        <begin position="544"/>
        <end position="563"/>
    </location>
</feature>
<feature type="compositionally biased region" description="Low complexity" evidence="1">
    <location>
        <begin position="778"/>
        <end position="805"/>
    </location>
</feature>
<feature type="compositionally biased region" description="Polar residues" evidence="1">
    <location>
        <begin position="387"/>
        <end position="398"/>
    </location>
</feature>
<feature type="compositionally biased region" description="Pro residues" evidence="1">
    <location>
        <begin position="720"/>
        <end position="730"/>
    </location>
</feature>
<feature type="compositionally biased region" description="Basic and acidic residues" evidence="1">
    <location>
        <begin position="814"/>
        <end position="851"/>
    </location>
</feature>
<evidence type="ECO:0000313" key="3">
    <source>
        <dbReference type="Proteomes" id="UP001374579"/>
    </source>
</evidence>
<proteinExistence type="predicted"/>
<comment type="caution">
    <text evidence="2">The sequence shown here is derived from an EMBL/GenBank/DDBJ whole genome shotgun (WGS) entry which is preliminary data.</text>
</comment>
<keyword evidence="3" id="KW-1185">Reference proteome</keyword>
<organism evidence="2 3">
    <name type="scientific">Littorina saxatilis</name>
    <dbReference type="NCBI Taxonomy" id="31220"/>
    <lineage>
        <taxon>Eukaryota</taxon>
        <taxon>Metazoa</taxon>
        <taxon>Spiralia</taxon>
        <taxon>Lophotrochozoa</taxon>
        <taxon>Mollusca</taxon>
        <taxon>Gastropoda</taxon>
        <taxon>Caenogastropoda</taxon>
        <taxon>Littorinimorpha</taxon>
        <taxon>Littorinoidea</taxon>
        <taxon>Littorinidae</taxon>
        <taxon>Littorina</taxon>
    </lineage>
</organism>
<feature type="compositionally biased region" description="Low complexity" evidence="1">
    <location>
        <begin position="982"/>
        <end position="1011"/>
    </location>
</feature>
<feature type="region of interest" description="Disordered" evidence="1">
    <location>
        <begin position="535"/>
        <end position="586"/>
    </location>
</feature>
<evidence type="ECO:0000256" key="1">
    <source>
        <dbReference type="SAM" id="MobiDB-lite"/>
    </source>
</evidence>
<feature type="region of interest" description="Disordered" evidence="1">
    <location>
        <begin position="763"/>
        <end position="1077"/>
    </location>
</feature>
<reference evidence="2 3" key="1">
    <citation type="submission" date="2024-02" db="EMBL/GenBank/DDBJ databases">
        <title>Chromosome-scale genome assembly of the rough periwinkle Littorina saxatilis.</title>
        <authorList>
            <person name="De Jode A."/>
            <person name="Faria R."/>
            <person name="Formenti G."/>
            <person name="Sims Y."/>
            <person name="Smith T.P."/>
            <person name="Tracey A."/>
            <person name="Wood J.M.D."/>
            <person name="Zagrodzka Z.B."/>
            <person name="Johannesson K."/>
            <person name="Butlin R.K."/>
            <person name="Leder E.H."/>
        </authorList>
    </citation>
    <scope>NUCLEOTIDE SEQUENCE [LARGE SCALE GENOMIC DNA]</scope>
    <source>
        <strain evidence="2">Snail1</strain>
        <tissue evidence="2">Muscle</tissue>
    </source>
</reference>
<dbReference type="Proteomes" id="UP001374579">
    <property type="component" value="Unassembled WGS sequence"/>
</dbReference>
<gene>
    <name evidence="2" type="ORF">V1264_021796</name>
</gene>
<feature type="compositionally biased region" description="Basic residues" evidence="1">
    <location>
        <begin position="434"/>
        <end position="449"/>
    </location>
</feature>
<feature type="region of interest" description="Disordered" evidence="1">
    <location>
        <begin position="232"/>
        <end position="262"/>
    </location>
</feature>
<dbReference type="AlphaFoldDB" id="A0AAN9AJ45"/>
<feature type="compositionally biased region" description="Polar residues" evidence="1">
    <location>
        <begin position="463"/>
        <end position="480"/>
    </location>
</feature>
<feature type="compositionally biased region" description="Low complexity" evidence="1">
    <location>
        <begin position="642"/>
        <end position="651"/>
    </location>
</feature>
<feature type="region of interest" description="Disordered" evidence="1">
    <location>
        <begin position="624"/>
        <end position="750"/>
    </location>
</feature>
<sequence>MDPFDPFFTVADDGTTNINSSSHSIINTTTTTDATAQQDFLDIFGGSDVSSSSPQQSSEFGVSGEISASDIFDQEKQDFLCDFTDNTNQESAKGLTGSDSKSPCDVLGSFIQNRSDTSDAEFREFRDMTEVDRNSTVDVTQESADLTDKLSQKSTDLTARLDQNSDILNDELNIESIPFADEEDEDLLHTGSEKLSEGSEDTKVPRIVVEEDSGGGISCGVIHDSEPFDAVSHVSSLTSTKPAQPLSIHPSPPHNEPLLGQGDTTAVQGEITHTGSGEVIDELQAIMDAQGETHGGMDSSSLDDFFSSPSSAPVTNGIADVSTDSSLRLDDFVGVGDLSDNLDDSRSRFLKECSPDIVVDCADGVENVTLKDATSEKALLGSAGEDNGTSLRTDSLGSRTDEDKRKSSSDIDMDFAVLELDSSHLNLDMNKQKTSLRKRGSLARRKKPTRNSIVNIVPGTENGIFQDSTDSKPVTSPTSDTAEDDVFDRQRVASEPQPEPEPASDGTAVRKSALPFKPPMIMPGLQDLSKSKLFNQERHKSDDSPTSPIRSPLQATSPLSPTKGSAPPLVLPKPTTKGQKDTQNKTIAAENFFQDFAFKPSTTTSSGDIVSASVTEAVVIPGLDLTDSGSFADGPKPARTDSGSGSLSGLGPKLGRTDSWSSVSGPRKLSRGESVSSVEGGEGGSRRSSIQGSAYAPIGFKPRRSSSIVMDTSIKLVESPAPPSPSPSPATPSVEEEGAQSTPSSGVRSPLYKAPVWLSEMKAKTGNAPGESSVRLRTASSGSTEGSAASFSSSRSRNGSESAGSVDGSAAEGARGRSISDDLNQKRREEQEPEKPSWMKAAAEKTSRTADKLQTSKGDQENGEEDDDKNPTPPWAGELKKMKRPVVGGESNNKVSVTPFKNGSANDKENTPVANAVQDQYMPSWAKSGRQLKKTPLPPPGAPARAAATNGKEANPMKAYETPKWKLDLAEKKKRREAEMLSAAEGSTGVSTSSSVTSGDGSASGSASSDVPQWRQQLSQRKKRPTSGVGKDGESETGSNGGGAGPDWARQAEERRKRIIKSGLVKRDPTAEASTNS</sequence>
<feature type="compositionally biased region" description="Basic and acidic residues" evidence="1">
    <location>
        <begin position="961"/>
        <end position="979"/>
    </location>
</feature>
<feature type="compositionally biased region" description="Polar residues" evidence="1">
    <location>
        <begin position="233"/>
        <end position="242"/>
    </location>
</feature>
<feature type="compositionally biased region" description="Basic and acidic residues" evidence="1">
    <location>
        <begin position="399"/>
        <end position="408"/>
    </location>
</feature>
<protein>
    <submittedName>
        <fullName evidence="2">Uncharacterized protein</fullName>
    </submittedName>
</protein>
<evidence type="ECO:0000313" key="2">
    <source>
        <dbReference type="EMBL" id="KAK7087790.1"/>
    </source>
</evidence>
<accession>A0AAN9AJ45</accession>
<feature type="compositionally biased region" description="Polar residues" evidence="1">
    <location>
        <begin position="890"/>
        <end position="905"/>
    </location>
</feature>
<name>A0AAN9AJ45_9CAEN</name>
<feature type="region of interest" description="Disordered" evidence="1">
    <location>
        <begin position="381"/>
        <end position="408"/>
    </location>
</feature>
<dbReference type="EMBL" id="JBAMIC010004070">
    <property type="protein sequence ID" value="KAK7087790.1"/>
    <property type="molecule type" value="Genomic_DNA"/>
</dbReference>
<feature type="region of interest" description="Disordered" evidence="1">
    <location>
        <begin position="429"/>
        <end position="486"/>
    </location>
</feature>